<dbReference type="AlphaFoldDB" id="A0A4Y8AT65"/>
<dbReference type="EMBL" id="SNQI01000002">
    <property type="protein sequence ID" value="TEW75064.1"/>
    <property type="molecule type" value="Genomic_DNA"/>
</dbReference>
<protein>
    <recommendedName>
        <fullName evidence="3">Replication-associated protein G2P N-terminal domain-containing protein</fullName>
    </recommendedName>
</protein>
<evidence type="ECO:0000313" key="2">
    <source>
        <dbReference type="Proteomes" id="UP000298517"/>
    </source>
</evidence>
<gene>
    <name evidence="1" type="ORF">E2488_05945</name>
</gene>
<comment type="caution">
    <text evidence="1">The sequence shown here is derived from an EMBL/GenBank/DDBJ whole genome shotgun (WGS) entry which is preliminary data.</text>
</comment>
<name>A0A4Y8AT65_9FLAO</name>
<dbReference type="Proteomes" id="UP000298517">
    <property type="component" value="Unassembled WGS sequence"/>
</dbReference>
<sequence length="402" mass="47569">MIDNFNIVTFNSRQINKIWCNTSLLYKCDKDYRVEDEVRNMEVRTYKNLIFKRFYNRLEVSGSIHYFFNDGLHNANDFNVADSISTFKELIKHFNIRPKLFKVMGLEYGCNICPQKEVNQILSLLRFYGKKKIIESLEYKNFYIAGTKYKSVKIYNKTQDCPKYAKPNVLRFEVKTNESQFLRTLGINTINDLLSKSIYKQLAVSILKEWSSILIFDFDVIELSEKHITEYWLDAIINKSRNTFSNRKREYFESLPKNSLFYNLEKQLKNKTNKFINCAYLTTDNKSTIVHNRTINKSHNAQPVKPPKKCLVTGIELTHEKEGAKYIRTSTFKYLRQYDTNKFQELCSLLLSNTKGGHTKYEPKLIQHLNHQIRNRVNNPVKIKQIGYKQKKYSNQYSLAIN</sequence>
<dbReference type="OrthoDB" id="795069at2"/>
<evidence type="ECO:0008006" key="3">
    <source>
        <dbReference type="Google" id="ProtNLM"/>
    </source>
</evidence>
<evidence type="ECO:0000313" key="1">
    <source>
        <dbReference type="EMBL" id="TEW75064.1"/>
    </source>
</evidence>
<proteinExistence type="predicted"/>
<organism evidence="1 2">
    <name type="scientific">Gramella jeungdoensis</name>
    <dbReference type="NCBI Taxonomy" id="708091"/>
    <lineage>
        <taxon>Bacteria</taxon>
        <taxon>Pseudomonadati</taxon>
        <taxon>Bacteroidota</taxon>
        <taxon>Flavobacteriia</taxon>
        <taxon>Flavobacteriales</taxon>
        <taxon>Flavobacteriaceae</taxon>
        <taxon>Christiangramia</taxon>
    </lineage>
</organism>
<accession>A0A4Y8AT65</accession>
<keyword evidence="2" id="KW-1185">Reference proteome</keyword>
<dbReference type="RefSeq" id="WP_134247434.1">
    <property type="nucleotide sequence ID" value="NZ_SNQI01000002.1"/>
</dbReference>
<reference evidence="1 2" key="1">
    <citation type="journal article" date="2011" name="J. Microbiol.">
        <title>Gramella jeungdoensis sp. nov., isolated from a solar saltern in Korea.</title>
        <authorList>
            <person name="Joung Y."/>
            <person name="Kim H."/>
            <person name="Jang T."/>
            <person name="Ahn T.S."/>
            <person name="Joh K."/>
        </authorList>
    </citation>
    <scope>NUCLEOTIDE SEQUENCE [LARGE SCALE GENOMIC DNA]</scope>
    <source>
        <strain evidence="1 2">KCTC 23123</strain>
    </source>
</reference>